<dbReference type="Proteomes" id="UP000014400">
    <property type="component" value="Unassembled WGS sequence"/>
</dbReference>
<sequence>MLDPKEFVRSICHGRARIRHASLRGLSPEEVESLTTMIAGFDGITSVKLNPRVGSLLVTWDETKTNAESLLAAAQFFLPDEPAAEEAAEVFEGAQDQDAQPEAAKTPCCAGACLAEHPAKLVREAGSLVKSGAHRALDLLAPVVAPDVKAGGRTRRVTQNRLMAAGYALSLAGLAFRGAKAHLLFGALFTVLLGVHLYQHRRVL</sequence>
<accession>S3BF93</accession>
<dbReference type="GeneID" id="64061385"/>
<keyword evidence="3" id="KW-1185">Reference proteome</keyword>
<proteinExistence type="predicted"/>
<name>S3BF93_9BURK</name>
<evidence type="ECO:0000256" key="1">
    <source>
        <dbReference type="SAM" id="Phobius"/>
    </source>
</evidence>
<protein>
    <recommendedName>
        <fullName evidence="4">HMA domain-containing protein</fullName>
    </recommendedName>
</protein>
<keyword evidence="1" id="KW-0812">Transmembrane</keyword>
<dbReference type="eggNOG" id="ENOG50315AT">
    <property type="taxonomic scope" value="Bacteria"/>
</dbReference>
<dbReference type="STRING" id="1203554.HMPREF1476_00794"/>
<feature type="transmembrane region" description="Helical" evidence="1">
    <location>
        <begin position="182"/>
        <end position="198"/>
    </location>
</feature>
<evidence type="ECO:0000313" key="2">
    <source>
        <dbReference type="EMBL" id="EPD99988.1"/>
    </source>
</evidence>
<gene>
    <name evidence="2" type="ORF">HMPREF1476_00794</name>
</gene>
<dbReference type="HOGENOM" id="CLU_1365617_0_0_4"/>
<evidence type="ECO:0000313" key="3">
    <source>
        <dbReference type="Proteomes" id="UP000014400"/>
    </source>
</evidence>
<evidence type="ECO:0008006" key="4">
    <source>
        <dbReference type="Google" id="ProtNLM"/>
    </source>
</evidence>
<dbReference type="PATRIC" id="fig|1203554.3.peg.798"/>
<reference evidence="2 3" key="1">
    <citation type="submission" date="2013-04" db="EMBL/GenBank/DDBJ databases">
        <title>The Genome Sequence of Sutterella wadsworthensis HGA0223.</title>
        <authorList>
            <consortium name="The Broad Institute Genomics Platform"/>
            <person name="Earl A."/>
            <person name="Ward D."/>
            <person name="Feldgarden M."/>
            <person name="Gevers D."/>
            <person name="Schmidt T.M."/>
            <person name="Dover J."/>
            <person name="Dai D."/>
            <person name="Walker B."/>
            <person name="Young S."/>
            <person name="Zeng Q."/>
            <person name="Gargeya S."/>
            <person name="Fitzgerald M."/>
            <person name="Haas B."/>
            <person name="Abouelleil A."/>
            <person name="Allen A.W."/>
            <person name="Alvarado L."/>
            <person name="Arachchi H.M."/>
            <person name="Berlin A.M."/>
            <person name="Chapman S.B."/>
            <person name="Gainer-Dewar J."/>
            <person name="Goldberg J."/>
            <person name="Griggs A."/>
            <person name="Gujja S."/>
            <person name="Hansen M."/>
            <person name="Howarth C."/>
            <person name="Imamovic A."/>
            <person name="Ireland A."/>
            <person name="Larimer J."/>
            <person name="McCowan C."/>
            <person name="Murphy C."/>
            <person name="Pearson M."/>
            <person name="Poon T.W."/>
            <person name="Priest M."/>
            <person name="Roberts A."/>
            <person name="Saif S."/>
            <person name="Shea T."/>
            <person name="Sisk P."/>
            <person name="Sykes S."/>
            <person name="Wortman J."/>
            <person name="Nusbaum C."/>
            <person name="Birren B."/>
        </authorList>
    </citation>
    <scope>NUCLEOTIDE SEQUENCE [LARGE SCALE GENOMIC DNA]</scope>
    <source>
        <strain evidence="2 3">HGA0223</strain>
    </source>
</reference>
<comment type="caution">
    <text evidence="2">The sequence shown here is derived from an EMBL/GenBank/DDBJ whole genome shotgun (WGS) entry which is preliminary data.</text>
</comment>
<dbReference type="EMBL" id="ATCF01000012">
    <property type="protein sequence ID" value="EPD99988.1"/>
    <property type="molecule type" value="Genomic_DNA"/>
</dbReference>
<dbReference type="RefSeq" id="WP_016474128.1">
    <property type="nucleotide sequence ID" value="NZ_KE150480.1"/>
</dbReference>
<keyword evidence="1" id="KW-1133">Transmembrane helix</keyword>
<organism evidence="2 3">
    <name type="scientific">Sutterella wadsworthensis HGA0223</name>
    <dbReference type="NCBI Taxonomy" id="1203554"/>
    <lineage>
        <taxon>Bacteria</taxon>
        <taxon>Pseudomonadati</taxon>
        <taxon>Pseudomonadota</taxon>
        <taxon>Betaproteobacteria</taxon>
        <taxon>Burkholderiales</taxon>
        <taxon>Sutterellaceae</taxon>
        <taxon>Sutterella</taxon>
    </lineage>
</organism>
<keyword evidence="1" id="KW-0472">Membrane</keyword>
<dbReference type="AlphaFoldDB" id="S3BF93"/>